<evidence type="ECO:0000313" key="1">
    <source>
        <dbReference type="EMBL" id="KAK9929477.1"/>
    </source>
</evidence>
<dbReference type="EMBL" id="JBEDUW010000005">
    <property type="protein sequence ID" value="KAK9929477.1"/>
    <property type="molecule type" value="Genomic_DNA"/>
</dbReference>
<organism evidence="1 2">
    <name type="scientific">Rubus argutus</name>
    <name type="common">Southern blackberry</name>
    <dbReference type="NCBI Taxonomy" id="59490"/>
    <lineage>
        <taxon>Eukaryota</taxon>
        <taxon>Viridiplantae</taxon>
        <taxon>Streptophyta</taxon>
        <taxon>Embryophyta</taxon>
        <taxon>Tracheophyta</taxon>
        <taxon>Spermatophyta</taxon>
        <taxon>Magnoliopsida</taxon>
        <taxon>eudicotyledons</taxon>
        <taxon>Gunneridae</taxon>
        <taxon>Pentapetalae</taxon>
        <taxon>rosids</taxon>
        <taxon>fabids</taxon>
        <taxon>Rosales</taxon>
        <taxon>Rosaceae</taxon>
        <taxon>Rosoideae</taxon>
        <taxon>Rosoideae incertae sedis</taxon>
        <taxon>Rubus</taxon>
    </lineage>
</organism>
<gene>
    <name evidence="1" type="ORF">M0R45_026573</name>
</gene>
<name>A0AAW1X1E9_RUBAR</name>
<keyword evidence="2" id="KW-1185">Reference proteome</keyword>
<dbReference type="AlphaFoldDB" id="A0AAW1X1E9"/>
<sequence>MLTKDERIVLNLRGQKLGAQLLEIAEKEEADEFIIRLPKSSDGKETLSLTKFVASREGLLLLLLRGV</sequence>
<protein>
    <submittedName>
        <fullName evidence="1">Uncharacterized protein</fullName>
    </submittedName>
</protein>
<accession>A0AAW1X1E9</accession>
<reference evidence="1 2" key="1">
    <citation type="journal article" date="2023" name="G3 (Bethesda)">
        <title>A chromosome-length genome assembly and annotation of blackberry (Rubus argutus, cv. 'Hillquist').</title>
        <authorList>
            <person name="Bruna T."/>
            <person name="Aryal R."/>
            <person name="Dudchenko O."/>
            <person name="Sargent D.J."/>
            <person name="Mead D."/>
            <person name="Buti M."/>
            <person name="Cavallini A."/>
            <person name="Hytonen T."/>
            <person name="Andres J."/>
            <person name="Pham M."/>
            <person name="Weisz D."/>
            <person name="Mascagni F."/>
            <person name="Usai G."/>
            <person name="Natali L."/>
            <person name="Bassil N."/>
            <person name="Fernandez G.E."/>
            <person name="Lomsadze A."/>
            <person name="Armour M."/>
            <person name="Olukolu B."/>
            <person name="Poorten T."/>
            <person name="Britton C."/>
            <person name="Davik J."/>
            <person name="Ashrafi H."/>
            <person name="Aiden E.L."/>
            <person name="Borodovsky M."/>
            <person name="Worthington M."/>
        </authorList>
    </citation>
    <scope>NUCLEOTIDE SEQUENCE [LARGE SCALE GENOMIC DNA]</scope>
    <source>
        <strain evidence="1">PI 553951</strain>
    </source>
</reference>
<dbReference type="Proteomes" id="UP001457282">
    <property type="component" value="Unassembled WGS sequence"/>
</dbReference>
<proteinExistence type="predicted"/>
<evidence type="ECO:0000313" key="2">
    <source>
        <dbReference type="Proteomes" id="UP001457282"/>
    </source>
</evidence>
<comment type="caution">
    <text evidence="1">The sequence shown here is derived from an EMBL/GenBank/DDBJ whole genome shotgun (WGS) entry which is preliminary data.</text>
</comment>